<dbReference type="EMBL" id="GBRH01165586">
    <property type="protein sequence ID" value="JAE32310.1"/>
    <property type="molecule type" value="Transcribed_RNA"/>
</dbReference>
<dbReference type="AlphaFoldDB" id="A0A0A9H531"/>
<reference evidence="2" key="1">
    <citation type="submission" date="2014-09" db="EMBL/GenBank/DDBJ databases">
        <authorList>
            <person name="Magalhaes I.L.F."/>
            <person name="Oliveira U."/>
            <person name="Santos F.R."/>
            <person name="Vidigal T.H.D.A."/>
            <person name="Brescovit A.D."/>
            <person name="Santos A.J."/>
        </authorList>
    </citation>
    <scope>NUCLEOTIDE SEQUENCE</scope>
    <source>
        <tissue evidence="2">Shoot tissue taken approximately 20 cm above the soil surface</tissue>
    </source>
</reference>
<organism evidence="2">
    <name type="scientific">Arundo donax</name>
    <name type="common">Giant reed</name>
    <name type="synonym">Donax arundinaceus</name>
    <dbReference type="NCBI Taxonomy" id="35708"/>
    <lineage>
        <taxon>Eukaryota</taxon>
        <taxon>Viridiplantae</taxon>
        <taxon>Streptophyta</taxon>
        <taxon>Embryophyta</taxon>
        <taxon>Tracheophyta</taxon>
        <taxon>Spermatophyta</taxon>
        <taxon>Magnoliopsida</taxon>
        <taxon>Liliopsida</taxon>
        <taxon>Poales</taxon>
        <taxon>Poaceae</taxon>
        <taxon>PACMAD clade</taxon>
        <taxon>Arundinoideae</taxon>
        <taxon>Arundineae</taxon>
        <taxon>Arundo</taxon>
    </lineage>
</organism>
<feature type="compositionally biased region" description="Low complexity" evidence="1">
    <location>
        <begin position="635"/>
        <end position="644"/>
    </location>
</feature>
<sequence length="683" mass="74300">MTDLSSDSIVGYTLENGTPRLSRPEVSLKPGGPYECTVNVDSNSTHKVATKSDKTSSHSELIGDSNASSFQETHPLISEPESQSTCSGKVEGCMEDRMHVLHTMSEASPRPVVVGSDNVQLETITGTMPIGNELKVIYTDNTPTDCSVELPTQDRTFEDTPDVHLPVENSCQESSVCSADGFQNDLLVTNVDDMPNSIAEDSCNELNFTFEDRSQPRIVEKIVNTAEENPSVTHGFTKGEVCSNQIDPEVPTEDQFSTSQKHADEVSSVENPFDLDDARNDDLFELPTDSCLLEVTNVVELRQQDVSTSLSVSNQARMYEAQHSHNSNYCILSASSASQNGQAIGPENVPDSSSAVLAKNDCLTDVLDHGLHEDEVRTSGVTFESSEVASMEFSTVSTPDLSTVSTIVEENMQTEDSTGKDITAVHSTDNIEMKQGDGATAKDTYAANVEEKKLTEAAAAMNEVQHTDQVEEKKQAGGTMEASAVKGMGNPEENKQNEATNANEMNARFNTDNNEEKRQADDTNAKTTNTIGLADNFEEKMLAQDTTAKEKMVAAQRTGSVEDTKDPNGTVGQEGNNQNEEIDVTGARLNSGRVHVPLKVLLAEASVENKVVRKPSAKERVLSFRRRVSKDDNSSAKSGGSPKAGADDLYWNSPARLPRKDVDKRSKARKQPWMPFICCHSVH</sequence>
<feature type="compositionally biased region" description="Basic and acidic residues" evidence="1">
    <location>
        <begin position="465"/>
        <end position="475"/>
    </location>
</feature>
<dbReference type="PANTHER" id="PTHR35746">
    <property type="entry name" value="PENTATRICOPEPTIDE REPEAT (PPR) SUPERFAMILY PROTEIN"/>
    <property type="match status" value="1"/>
</dbReference>
<feature type="region of interest" description="Disordered" evidence="1">
    <location>
        <begin position="623"/>
        <end position="669"/>
    </location>
</feature>
<name>A0A0A9H531_ARUDO</name>
<feature type="compositionally biased region" description="Polar residues" evidence="1">
    <location>
        <begin position="497"/>
        <end position="512"/>
    </location>
</feature>
<reference evidence="2" key="2">
    <citation type="journal article" date="2015" name="Data Brief">
        <title>Shoot transcriptome of the giant reed, Arundo donax.</title>
        <authorList>
            <person name="Barrero R.A."/>
            <person name="Guerrero F.D."/>
            <person name="Moolhuijzen P."/>
            <person name="Goolsby J.A."/>
            <person name="Tidwell J."/>
            <person name="Bellgard S.E."/>
            <person name="Bellgard M.I."/>
        </authorList>
    </citation>
    <scope>NUCLEOTIDE SEQUENCE</scope>
    <source>
        <tissue evidence="2">Shoot tissue taken approximately 20 cm above the soil surface</tissue>
    </source>
</reference>
<feature type="compositionally biased region" description="Polar residues" evidence="1">
    <location>
        <begin position="570"/>
        <end position="579"/>
    </location>
</feature>
<dbReference type="PANTHER" id="PTHR35746:SF4">
    <property type="entry name" value="FK506-BINDING PROTEIN 2-1"/>
    <property type="match status" value="1"/>
</dbReference>
<feature type="region of interest" description="Disordered" evidence="1">
    <location>
        <begin position="1"/>
        <end position="24"/>
    </location>
</feature>
<feature type="region of interest" description="Disordered" evidence="1">
    <location>
        <begin position="463"/>
        <end position="532"/>
    </location>
</feature>
<evidence type="ECO:0000256" key="1">
    <source>
        <dbReference type="SAM" id="MobiDB-lite"/>
    </source>
</evidence>
<feature type="compositionally biased region" description="Basic and acidic residues" evidence="1">
    <location>
        <begin position="514"/>
        <end position="524"/>
    </location>
</feature>
<feature type="region of interest" description="Disordered" evidence="1">
    <location>
        <begin position="556"/>
        <end position="580"/>
    </location>
</feature>
<protein>
    <submittedName>
        <fullName evidence="2">Uncharacterized protein</fullName>
    </submittedName>
</protein>
<evidence type="ECO:0000313" key="2">
    <source>
        <dbReference type="EMBL" id="JAE32310.1"/>
    </source>
</evidence>
<accession>A0A0A9H531</accession>
<proteinExistence type="predicted"/>